<gene>
    <name evidence="1" type="ORF">SFC79_11350</name>
</gene>
<organism evidence="1 2">
    <name type="scientific">Nocardioides renjunii</name>
    <dbReference type="NCBI Taxonomy" id="3095075"/>
    <lineage>
        <taxon>Bacteria</taxon>
        <taxon>Bacillati</taxon>
        <taxon>Actinomycetota</taxon>
        <taxon>Actinomycetes</taxon>
        <taxon>Propionibacteriales</taxon>
        <taxon>Nocardioidaceae</taxon>
        <taxon>Nocardioides</taxon>
    </lineage>
</organism>
<reference evidence="1 2" key="1">
    <citation type="submission" date="2023-11" db="EMBL/GenBank/DDBJ databases">
        <title>Novel species in genus Nocardioides.</title>
        <authorList>
            <person name="Zhou H."/>
        </authorList>
    </citation>
    <scope>NUCLEOTIDE SEQUENCE [LARGE SCALE GENOMIC DNA]</scope>
    <source>
        <strain evidence="1 2">S-58</strain>
    </source>
</reference>
<name>A0ABU5KBM3_9ACTN</name>
<dbReference type="InterPro" id="IPR036390">
    <property type="entry name" value="WH_DNA-bd_sf"/>
</dbReference>
<evidence type="ECO:0008006" key="3">
    <source>
        <dbReference type="Google" id="ProtNLM"/>
    </source>
</evidence>
<comment type="caution">
    <text evidence="1">The sequence shown here is derived from an EMBL/GenBank/DDBJ whole genome shotgun (WGS) entry which is preliminary data.</text>
</comment>
<protein>
    <recommendedName>
        <fullName evidence="3">MarR family transcriptional regulator</fullName>
    </recommendedName>
</protein>
<dbReference type="EMBL" id="JAXQPW010000004">
    <property type="protein sequence ID" value="MDZ5662361.1"/>
    <property type="molecule type" value="Genomic_DNA"/>
</dbReference>
<dbReference type="SUPFAM" id="SSF46785">
    <property type="entry name" value="Winged helix' DNA-binding domain"/>
    <property type="match status" value="1"/>
</dbReference>
<proteinExistence type="predicted"/>
<dbReference type="RefSeq" id="WP_322424447.1">
    <property type="nucleotide sequence ID" value="NZ_JAXQPW010000004.1"/>
</dbReference>
<dbReference type="Proteomes" id="UP001291999">
    <property type="component" value="Unassembled WGS sequence"/>
</dbReference>
<evidence type="ECO:0000313" key="2">
    <source>
        <dbReference type="Proteomes" id="UP001291999"/>
    </source>
</evidence>
<evidence type="ECO:0000313" key="1">
    <source>
        <dbReference type="EMBL" id="MDZ5662361.1"/>
    </source>
</evidence>
<keyword evidence="2" id="KW-1185">Reference proteome</keyword>
<sequence>MAAMDPLEDTWHSRDLPILREAARLLEEDDTFTGVRLRDIAEAVEMEVAVVLKSLRVLEEAGLVELRLMMPAHAGRVTQISSRARQLVGQWPSEEQALERIIAALTAIADATDDPEEKTKAQKVAAWFKSNATTVGVGVATAALTGQLPGQQ</sequence>
<accession>A0ABU5KBM3</accession>